<feature type="region of interest" description="Disordered" evidence="1">
    <location>
        <begin position="1"/>
        <end position="114"/>
    </location>
</feature>
<reference evidence="2" key="1">
    <citation type="journal article" date="2023" name="Mol. Phylogenet. Evol.">
        <title>Genome-scale phylogeny and comparative genomics of the fungal order Sordariales.</title>
        <authorList>
            <person name="Hensen N."/>
            <person name="Bonometti L."/>
            <person name="Westerberg I."/>
            <person name="Brannstrom I.O."/>
            <person name="Guillou S."/>
            <person name="Cros-Aarteil S."/>
            <person name="Calhoun S."/>
            <person name="Haridas S."/>
            <person name="Kuo A."/>
            <person name="Mondo S."/>
            <person name="Pangilinan J."/>
            <person name="Riley R."/>
            <person name="LaButti K."/>
            <person name="Andreopoulos B."/>
            <person name="Lipzen A."/>
            <person name="Chen C."/>
            <person name="Yan M."/>
            <person name="Daum C."/>
            <person name="Ng V."/>
            <person name="Clum A."/>
            <person name="Steindorff A."/>
            <person name="Ohm R.A."/>
            <person name="Martin F."/>
            <person name="Silar P."/>
            <person name="Natvig D.O."/>
            <person name="Lalanne C."/>
            <person name="Gautier V."/>
            <person name="Ament-Velasquez S.L."/>
            <person name="Kruys A."/>
            <person name="Hutchinson M.I."/>
            <person name="Powell A.J."/>
            <person name="Barry K."/>
            <person name="Miller A.N."/>
            <person name="Grigoriev I.V."/>
            <person name="Debuchy R."/>
            <person name="Gladieux P."/>
            <person name="Hiltunen Thoren M."/>
            <person name="Johannesson H."/>
        </authorList>
    </citation>
    <scope>NUCLEOTIDE SEQUENCE</scope>
    <source>
        <strain evidence="2">CBS 757.83</strain>
    </source>
</reference>
<accession>A0AAN6T1R2</accession>
<organism evidence="2 3">
    <name type="scientific">Parathielavia hyrcaniae</name>
    <dbReference type="NCBI Taxonomy" id="113614"/>
    <lineage>
        <taxon>Eukaryota</taxon>
        <taxon>Fungi</taxon>
        <taxon>Dikarya</taxon>
        <taxon>Ascomycota</taxon>
        <taxon>Pezizomycotina</taxon>
        <taxon>Sordariomycetes</taxon>
        <taxon>Sordariomycetidae</taxon>
        <taxon>Sordariales</taxon>
        <taxon>Chaetomiaceae</taxon>
        <taxon>Parathielavia</taxon>
    </lineage>
</organism>
<dbReference type="AlphaFoldDB" id="A0AAN6T1R2"/>
<dbReference type="PANTHER" id="PTHR37848">
    <property type="entry name" value="EXPRESSED PROTEIN"/>
    <property type="match status" value="1"/>
</dbReference>
<protein>
    <submittedName>
        <fullName evidence="2">Uncharacterized protein</fullName>
    </submittedName>
</protein>
<feature type="compositionally biased region" description="Pro residues" evidence="1">
    <location>
        <begin position="94"/>
        <end position="114"/>
    </location>
</feature>
<evidence type="ECO:0000313" key="3">
    <source>
        <dbReference type="Proteomes" id="UP001305647"/>
    </source>
</evidence>
<feature type="compositionally biased region" description="Polar residues" evidence="1">
    <location>
        <begin position="23"/>
        <end position="34"/>
    </location>
</feature>
<proteinExistence type="predicted"/>
<dbReference type="EMBL" id="MU863638">
    <property type="protein sequence ID" value="KAK4100874.1"/>
    <property type="molecule type" value="Genomic_DNA"/>
</dbReference>
<evidence type="ECO:0000313" key="2">
    <source>
        <dbReference type="EMBL" id="KAK4100874.1"/>
    </source>
</evidence>
<dbReference type="Proteomes" id="UP001305647">
    <property type="component" value="Unassembled WGS sequence"/>
</dbReference>
<evidence type="ECO:0000256" key="1">
    <source>
        <dbReference type="SAM" id="MobiDB-lite"/>
    </source>
</evidence>
<reference evidence="2" key="2">
    <citation type="submission" date="2023-05" db="EMBL/GenBank/DDBJ databases">
        <authorList>
            <consortium name="Lawrence Berkeley National Laboratory"/>
            <person name="Steindorff A."/>
            <person name="Hensen N."/>
            <person name="Bonometti L."/>
            <person name="Westerberg I."/>
            <person name="Brannstrom I.O."/>
            <person name="Guillou S."/>
            <person name="Cros-Aarteil S."/>
            <person name="Calhoun S."/>
            <person name="Haridas S."/>
            <person name="Kuo A."/>
            <person name="Mondo S."/>
            <person name="Pangilinan J."/>
            <person name="Riley R."/>
            <person name="Labutti K."/>
            <person name="Andreopoulos B."/>
            <person name="Lipzen A."/>
            <person name="Chen C."/>
            <person name="Yanf M."/>
            <person name="Daum C."/>
            <person name="Ng V."/>
            <person name="Clum A."/>
            <person name="Ohm R."/>
            <person name="Martin F."/>
            <person name="Silar P."/>
            <person name="Natvig D."/>
            <person name="Lalanne C."/>
            <person name="Gautier V."/>
            <person name="Ament-Velasquez S.L."/>
            <person name="Kruys A."/>
            <person name="Hutchinson M.I."/>
            <person name="Powell A.J."/>
            <person name="Barry K."/>
            <person name="Miller A.N."/>
            <person name="Grigoriev I.V."/>
            <person name="Debuchy R."/>
            <person name="Gladieux P."/>
            <person name="Thoren M.H."/>
            <person name="Johannesson H."/>
        </authorList>
    </citation>
    <scope>NUCLEOTIDE SEQUENCE</scope>
    <source>
        <strain evidence="2">CBS 757.83</strain>
    </source>
</reference>
<name>A0AAN6T1R2_9PEZI</name>
<sequence length="399" mass="43312">MDFTTEAALEKARLQEHMMLQPQREQQSLASTSRGAPAGSNAVPMTQEELESLPTTSQYSPVHGQHSPISAPLYLTQPSLTPPPYSGPSTPAQEPTPPQDSNPAGGPKPAPRYPGLPALDYRLYNPPLFELSADKTTIKSAAAHLSSSAEALAALVRQQAKVPPKPQIHVVGRRGSSPHSGKVDFAIRLNLLALLVPEDARQRMDYLRCVGPGEVAFRGGSKPAAAPEVDGDGGDGGTVDAWAARFVADSASVKAFVLERVVVNLDVDWLEGQIRKLLAGMKYPGSVAVSFPMTHHRVVVQNPDRVNKFITSVTGFFAGKRKYEVVKAVWPFATMPRGNEGRRCAVQSEEVWWKEWRGPIRYAIATKRQGWVTNEDKLEALMDGTPANLPADVDWGPDC</sequence>
<gene>
    <name evidence="2" type="ORF">N658DRAFT_486583</name>
</gene>
<keyword evidence="3" id="KW-1185">Reference proteome</keyword>
<comment type="caution">
    <text evidence="2">The sequence shown here is derived from an EMBL/GenBank/DDBJ whole genome shotgun (WGS) entry which is preliminary data.</text>
</comment>
<dbReference type="PANTHER" id="PTHR37848:SF1">
    <property type="entry name" value="SUN DOMAIN-CONTAINING PROTEIN"/>
    <property type="match status" value="1"/>
</dbReference>